<evidence type="ECO:0000313" key="3">
    <source>
        <dbReference type="EMBL" id="KIZ07424.1"/>
    </source>
</evidence>
<dbReference type="InterPro" id="IPR000719">
    <property type="entry name" value="Prot_kinase_dom"/>
</dbReference>
<organism evidence="3 4">
    <name type="scientific">Monoraphidium neglectum</name>
    <dbReference type="NCBI Taxonomy" id="145388"/>
    <lineage>
        <taxon>Eukaryota</taxon>
        <taxon>Viridiplantae</taxon>
        <taxon>Chlorophyta</taxon>
        <taxon>core chlorophytes</taxon>
        <taxon>Chlorophyceae</taxon>
        <taxon>CS clade</taxon>
        <taxon>Sphaeropleales</taxon>
        <taxon>Selenastraceae</taxon>
        <taxon>Monoraphidium</taxon>
    </lineage>
</organism>
<sequence length="415" mass="44192">MGQGAYSTVFEGLMDLDGVQERVVLKRVKQGVEGAEEMVEMEALMNINASKGTARGAVAAFLGYCWVEPRDAAGELTPGLWLVWRYEGSNTLASYLNRRDGLDALAADLGVAPSDVIQTATGQILSALAELHAAGLVHRDLKPANIILAEAERRLKLIDLGGCADLRSGTNYVPGECIYDPLYCPPELYVLPTAGPHIAKSLLAQATSSMLWARHKPDRYDCWSAGITLLCLAVPTLRNDAALLRFQQELEAADYELDAWRASSRFVKPTDFAALDADGGAGWELARDLLRPRDIVVAADGAVDFVASSEVRRISAADALKHRFLERVFAPEPQRAAGSPKEQRVAPGPHLSDLPASPSPEPGANPAGVSGGGTGRRRVGGAGQGLLRGLKGALLGRPAGRPHPGMRATGHGDRD</sequence>
<dbReference type="Proteomes" id="UP000054498">
    <property type="component" value="Unassembled WGS sequence"/>
</dbReference>
<reference evidence="3 4" key="1">
    <citation type="journal article" date="2013" name="BMC Genomics">
        <title>Reconstruction of the lipid metabolism for the microalga Monoraphidium neglectum from its genome sequence reveals characteristics suitable for biofuel production.</title>
        <authorList>
            <person name="Bogen C."/>
            <person name="Al-Dilaimi A."/>
            <person name="Albersmeier A."/>
            <person name="Wichmann J."/>
            <person name="Grundmann M."/>
            <person name="Rupp O."/>
            <person name="Lauersen K.J."/>
            <person name="Blifernez-Klassen O."/>
            <person name="Kalinowski J."/>
            <person name="Goesmann A."/>
            <person name="Mussgnug J.H."/>
            <person name="Kruse O."/>
        </authorList>
    </citation>
    <scope>NUCLEOTIDE SEQUENCE [LARGE SCALE GENOMIC DNA]</scope>
    <source>
        <strain evidence="3 4">SAG 48.87</strain>
    </source>
</reference>
<dbReference type="SMART" id="SM00220">
    <property type="entry name" value="S_TKc"/>
    <property type="match status" value="1"/>
</dbReference>
<dbReference type="AlphaFoldDB" id="A0A0D2LM50"/>
<feature type="compositionally biased region" description="Low complexity" evidence="1">
    <location>
        <begin position="387"/>
        <end position="399"/>
    </location>
</feature>
<evidence type="ECO:0000256" key="1">
    <source>
        <dbReference type="SAM" id="MobiDB-lite"/>
    </source>
</evidence>
<dbReference type="GeneID" id="25726639"/>
<protein>
    <submittedName>
        <fullName evidence="3">Putative Serine/threonine-protein kinase SNT7</fullName>
        <ecNumber evidence="3">2.7.11.1</ecNumber>
    </submittedName>
</protein>
<name>A0A0D2LM50_9CHLO</name>
<dbReference type="EC" id="2.7.11.1" evidence="3"/>
<feature type="compositionally biased region" description="Gly residues" evidence="1">
    <location>
        <begin position="369"/>
        <end position="386"/>
    </location>
</feature>
<evidence type="ECO:0000313" key="4">
    <source>
        <dbReference type="Proteomes" id="UP000054498"/>
    </source>
</evidence>
<dbReference type="OrthoDB" id="10252171at2759"/>
<feature type="domain" description="Protein kinase" evidence="2">
    <location>
        <begin position="1"/>
        <end position="325"/>
    </location>
</feature>
<dbReference type="PANTHER" id="PTHR46699:SF4">
    <property type="entry name" value="SERINE_THREONINE-PROTEIN KINASE STN7, CHLOROPLASTIC"/>
    <property type="match status" value="1"/>
</dbReference>
<keyword evidence="3" id="KW-0418">Kinase</keyword>
<dbReference type="Gene3D" id="3.30.200.20">
    <property type="entry name" value="Phosphorylase Kinase, domain 1"/>
    <property type="match status" value="1"/>
</dbReference>
<dbReference type="PANTHER" id="PTHR46699">
    <property type="entry name" value="SERINE/THREONINE-PROTEIN KINASE STN8, CHLOROPLASTIC-RELATED"/>
    <property type="match status" value="1"/>
</dbReference>
<dbReference type="KEGG" id="mng:MNEG_0521"/>
<dbReference type="PROSITE" id="PS00108">
    <property type="entry name" value="PROTEIN_KINASE_ST"/>
    <property type="match status" value="1"/>
</dbReference>
<accession>A0A0D2LM50</accession>
<dbReference type="EMBL" id="KK100262">
    <property type="protein sequence ID" value="KIZ07424.1"/>
    <property type="molecule type" value="Genomic_DNA"/>
</dbReference>
<dbReference type="Pfam" id="PF00069">
    <property type="entry name" value="Pkinase"/>
    <property type="match status" value="1"/>
</dbReference>
<feature type="region of interest" description="Disordered" evidence="1">
    <location>
        <begin position="331"/>
        <end position="415"/>
    </location>
</feature>
<dbReference type="RefSeq" id="XP_013906443.1">
    <property type="nucleotide sequence ID" value="XM_014050989.1"/>
</dbReference>
<proteinExistence type="predicted"/>
<keyword evidence="4" id="KW-1185">Reference proteome</keyword>
<dbReference type="GO" id="GO:0005524">
    <property type="term" value="F:ATP binding"/>
    <property type="evidence" value="ECO:0007669"/>
    <property type="project" value="InterPro"/>
</dbReference>
<dbReference type="Gene3D" id="1.10.510.10">
    <property type="entry name" value="Transferase(Phosphotransferase) domain 1"/>
    <property type="match status" value="1"/>
</dbReference>
<gene>
    <name evidence="3" type="ORF">MNEG_0521</name>
</gene>
<evidence type="ECO:0000259" key="2">
    <source>
        <dbReference type="PROSITE" id="PS50011"/>
    </source>
</evidence>
<keyword evidence="3" id="KW-0808">Transferase</keyword>
<dbReference type="GO" id="GO:0004674">
    <property type="term" value="F:protein serine/threonine kinase activity"/>
    <property type="evidence" value="ECO:0007669"/>
    <property type="project" value="UniProtKB-EC"/>
</dbReference>
<dbReference type="STRING" id="145388.A0A0D2LM50"/>
<dbReference type="InterPro" id="IPR011009">
    <property type="entry name" value="Kinase-like_dom_sf"/>
</dbReference>
<dbReference type="InterPro" id="IPR008271">
    <property type="entry name" value="Ser/Thr_kinase_AS"/>
</dbReference>
<dbReference type="PROSITE" id="PS50011">
    <property type="entry name" value="PROTEIN_KINASE_DOM"/>
    <property type="match status" value="1"/>
</dbReference>
<dbReference type="SUPFAM" id="SSF56112">
    <property type="entry name" value="Protein kinase-like (PK-like)"/>
    <property type="match status" value="1"/>
</dbReference>